<dbReference type="SUPFAM" id="SSF46689">
    <property type="entry name" value="Homeodomain-like"/>
    <property type="match status" value="1"/>
</dbReference>
<gene>
    <name evidence="6" type="ORF">H9888_03265</name>
</gene>
<feature type="domain" description="HTH tetR-type" evidence="5">
    <location>
        <begin position="17"/>
        <end position="77"/>
    </location>
</feature>
<keyword evidence="1" id="KW-0805">Transcription regulation</keyword>
<dbReference type="Proteomes" id="UP000823926">
    <property type="component" value="Unassembled WGS sequence"/>
</dbReference>
<reference evidence="6" key="1">
    <citation type="journal article" date="2021" name="PeerJ">
        <title>Extensive microbial diversity within the chicken gut microbiome revealed by metagenomics and culture.</title>
        <authorList>
            <person name="Gilroy R."/>
            <person name="Ravi A."/>
            <person name="Getino M."/>
            <person name="Pursley I."/>
            <person name="Horton D.L."/>
            <person name="Alikhan N.F."/>
            <person name="Baker D."/>
            <person name="Gharbi K."/>
            <person name="Hall N."/>
            <person name="Watson M."/>
            <person name="Adriaenssens E.M."/>
            <person name="Foster-Nyarko E."/>
            <person name="Jarju S."/>
            <person name="Secka A."/>
            <person name="Antonio M."/>
            <person name="Oren A."/>
            <person name="Chaudhuri R.R."/>
            <person name="La Ragione R."/>
            <person name="Hildebrand F."/>
            <person name="Pallen M.J."/>
        </authorList>
    </citation>
    <scope>NUCLEOTIDE SEQUENCE</scope>
    <source>
        <strain evidence="6">ChiBcec15-1070</strain>
    </source>
</reference>
<dbReference type="EMBL" id="DXHL01000019">
    <property type="protein sequence ID" value="HIW10500.1"/>
    <property type="molecule type" value="Genomic_DNA"/>
</dbReference>
<protein>
    <submittedName>
        <fullName evidence="6">TetR/AcrR family transcriptional regulator</fullName>
    </submittedName>
</protein>
<evidence type="ECO:0000259" key="5">
    <source>
        <dbReference type="PROSITE" id="PS50977"/>
    </source>
</evidence>
<keyword evidence="3" id="KW-0804">Transcription</keyword>
<dbReference type="Pfam" id="PF00440">
    <property type="entry name" value="TetR_N"/>
    <property type="match status" value="1"/>
</dbReference>
<accession>A0A9D1QE15</accession>
<dbReference type="AlphaFoldDB" id="A0A9D1QE15"/>
<evidence type="ECO:0000256" key="2">
    <source>
        <dbReference type="ARBA" id="ARBA00023125"/>
    </source>
</evidence>
<dbReference type="PANTHER" id="PTHR30055:SF234">
    <property type="entry name" value="HTH-TYPE TRANSCRIPTIONAL REGULATOR BETI"/>
    <property type="match status" value="1"/>
</dbReference>
<dbReference type="PROSITE" id="PS50977">
    <property type="entry name" value="HTH_TETR_2"/>
    <property type="match status" value="1"/>
</dbReference>
<dbReference type="Gene3D" id="1.10.357.10">
    <property type="entry name" value="Tetracycline Repressor, domain 2"/>
    <property type="match status" value="1"/>
</dbReference>
<dbReference type="GO" id="GO:0003700">
    <property type="term" value="F:DNA-binding transcription factor activity"/>
    <property type="evidence" value="ECO:0007669"/>
    <property type="project" value="TreeGrafter"/>
</dbReference>
<organism evidence="6 7">
    <name type="scientific">Candidatus Rikenella faecigallinarum</name>
    <dbReference type="NCBI Taxonomy" id="2838745"/>
    <lineage>
        <taxon>Bacteria</taxon>
        <taxon>Pseudomonadati</taxon>
        <taxon>Bacteroidota</taxon>
        <taxon>Bacteroidia</taxon>
        <taxon>Bacteroidales</taxon>
        <taxon>Rikenellaceae</taxon>
        <taxon>Rikenella</taxon>
    </lineage>
</organism>
<dbReference type="PANTHER" id="PTHR30055">
    <property type="entry name" value="HTH-TYPE TRANSCRIPTIONAL REGULATOR RUTR"/>
    <property type="match status" value="1"/>
</dbReference>
<reference evidence="6" key="2">
    <citation type="submission" date="2021-04" db="EMBL/GenBank/DDBJ databases">
        <authorList>
            <person name="Gilroy R."/>
        </authorList>
    </citation>
    <scope>NUCLEOTIDE SEQUENCE</scope>
    <source>
        <strain evidence="6">ChiBcec15-1070</strain>
    </source>
</reference>
<evidence type="ECO:0000256" key="1">
    <source>
        <dbReference type="ARBA" id="ARBA00023015"/>
    </source>
</evidence>
<keyword evidence="2 4" id="KW-0238">DNA-binding</keyword>
<evidence type="ECO:0000256" key="4">
    <source>
        <dbReference type="PROSITE-ProRule" id="PRU00335"/>
    </source>
</evidence>
<dbReference type="GO" id="GO:0000976">
    <property type="term" value="F:transcription cis-regulatory region binding"/>
    <property type="evidence" value="ECO:0007669"/>
    <property type="project" value="TreeGrafter"/>
</dbReference>
<name>A0A9D1QE15_9BACT</name>
<dbReference type="InterPro" id="IPR009057">
    <property type="entry name" value="Homeodomain-like_sf"/>
</dbReference>
<proteinExistence type="predicted"/>
<dbReference type="InterPro" id="IPR001647">
    <property type="entry name" value="HTH_TetR"/>
</dbReference>
<comment type="caution">
    <text evidence="6">The sequence shown here is derived from an EMBL/GenBank/DDBJ whole genome shotgun (WGS) entry which is preliminary data.</text>
</comment>
<sequence>MVAECSTRHRSERSASEQVRQQVVDYVRHEICRYGIHRLTMDGIARGMRVSKRTLYQLFPQKTSLIRLSLDEIAREARQSVAVEPPPSAEKAMQRLFELLDAYVSLLHTYGSVLLTDMAPDADYEPFIESEKDFWYRHIVEALEQCHAYGWLLKEPTPQVIADNLFHTIFEQCRQGVDFGEQQLMCRVVLRGFFRREKIGYIDELLAVDTERGIA</sequence>
<evidence type="ECO:0000313" key="6">
    <source>
        <dbReference type="EMBL" id="HIW10500.1"/>
    </source>
</evidence>
<dbReference type="InterPro" id="IPR050109">
    <property type="entry name" value="HTH-type_TetR-like_transc_reg"/>
</dbReference>
<evidence type="ECO:0000256" key="3">
    <source>
        <dbReference type="ARBA" id="ARBA00023163"/>
    </source>
</evidence>
<evidence type="ECO:0000313" key="7">
    <source>
        <dbReference type="Proteomes" id="UP000823926"/>
    </source>
</evidence>
<feature type="DNA-binding region" description="H-T-H motif" evidence="4">
    <location>
        <begin position="40"/>
        <end position="59"/>
    </location>
</feature>